<name>A0ABR2JV75_9EUKA</name>
<organism evidence="2 3">
    <name type="scientific">Tritrichomonas musculus</name>
    <dbReference type="NCBI Taxonomy" id="1915356"/>
    <lineage>
        <taxon>Eukaryota</taxon>
        <taxon>Metamonada</taxon>
        <taxon>Parabasalia</taxon>
        <taxon>Tritrichomonadida</taxon>
        <taxon>Tritrichomonadidae</taxon>
        <taxon>Tritrichomonas</taxon>
    </lineage>
</organism>
<protein>
    <submittedName>
        <fullName evidence="2">Uncharacterized protein</fullName>
    </submittedName>
</protein>
<accession>A0ABR2JV75</accession>
<dbReference type="EMBL" id="JAPFFF010000009">
    <property type="protein sequence ID" value="KAK8882654.1"/>
    <property type="molecule type" value="Genomic_DNA"/>
</dbReference>
<comment type="caution">
    <text evidence="2">The sequence shown here is derived from an EMBL/GenBank/DDBJ whole genome shotgun (WGS) entry which is preliminary data.</text>
</comment>
<evidence type="ECO:0000313" key="2">
    <source>
        <dbReference type="EMBL" id="KAK8882654.1"/>
    </source>
</evidence>
<keyword evidence="3" id="KW-1185">Reference proteome</keyword>
<gene>
    <name evidence="2" type="ORF">M9Y10_045296</name>
</gene>
<feature type="compositionally biased region" description="Low complexity" evidence="1">
    <location>
        <begin position="50"/>
        <end position="64"/>
    </location>
</feature>
<proteinExistence type="predicted"/>
<evidence type="ECO:0000256" key="1">
    <source>
        <dbReference type="SAM" id="MobiDB-lite"/>
    </source>
</evidence>
<sequence>MSSDQQNDKINKALNSIKEISIKYPDDTNLLKEKLIKLLNVLKYPDRNQAQLDPSSAQSSSSLAEYPRNQNESERKKIDERLRGFSLNESAAWKDICDRFGPNLNQTELLSIAEVLCYEVNHSQRNFPLKVDREAKRRKEVLIKWYDENYVDLQPHLKTIVLEDENGLIIDPKRY</sequence>
<feature type="region of interest" description="Disordered" evidence="1">
    <location>
        <begin position="50"/>
        <end position="75"/>
    </location>
</feature>
<dbReference type="Proteomes" id="UP001470230">
    <property type="component" value="Unassembled WGS sequence"/>
</dbReference>
<reference evidence="2 3" key="1">
    <citation type="submission" date="2024-04" db="EMBL/GenBank/DDBJ databases">
        <title>Tritrichomonas musculus Genome.</title>
        <authorList>
            <person name="Alves-Ferreira E."/>
            <person name="Grigg M."/>
            <person name="Lorenzi H."/>
            <person name="Galac M."/>
        </authorList>
    </citation>
    <scope>NUCLEOTIDE SEQUENCE [LARGE SCALE GENOMIC DNA]</scope>
    <source>
        <strain evidence="2 3">EAF2021</strain>
    </source>
</reference>
<evidence type="ECO:0000313" key="3">
    <source>
        <dbReference type="Proteomes" id="UP001470230"/>
    </source>
</evidence>